<keyword evidence="3" id="KW-1185">Reference proteome</keyword>
<evidence type="ECO:0000313" key="3">
    <source>
        <dbReference type="Proteomes" id="UP000490939"/>
    </source>
</evidence>
<dbReference type="Proteomes" id="UP000433883">
    <property type="component" value="Unassembled WGS sequence"/>
</dbReference>
<evidence type="ECO:0000313" key="1">
    <source>
        <dbReference type="EMBL" id="KAE9965303.1"/>
    </source>
</evidence>
<protein>
    <submittedName>
        <fullName evidence="2">Uncharacterized protein</fullName>
    </submittedName>
</protein>
<reference evidence="2 3" key="1">
    <citation type="submission" date="2019-07" db="EMBL/GenBank/DDBJ databases">
        <title>Venturia inaequalis Genome Resource.</title>
        <authorList>
            <person name="Lichtner F.J."/>
        </authorList>
    </citation>
    <scope>NUCLEOTIDE SEQUENCE [LARGE SCALE GENOMIC DNA]</scope>
    <source>
        <strain evidence="1">Bline_iso_100314</strain>
        <strain evidence="2 3">DMI_063113</strain>
    </source>
</reference>
<name>A0A8H3V6L6_VENIN</name>
<dbReference type="EMBL" id="WNWQ01000621">
    <property type="protein sequence ID" value="KAE9965303.1"/>
    <property type="molecule type" value="Genomic_DNA"/>
</dbReference>
<gene>
    <name evidence="1" type="ORF">BLS_007724</name>
    <name evidence="2" type="ORF">EG327_005991</name>
</gene>
<sequence>MSEQQLRHILNELTSAGLSYVLGNSKAALEQAKKPLQDLLKHLEAHHKPTDAEVTGTKVYCHILLYNYHHTFADRDPHPQIELLRVMTTGQHQRRADDLQSMLVGGFDLWRVGLDAMFLSVVEQAKVCLKEEVVKAERAQRVKAWRAGIVCEVFEVGEEEEEEEDE</sequence>
<organism evidence="2 3">
    <name type="scientific">Venturia inaequalis</name>
    <name type="common">Apple scab fungus</name>
    <dbReference type="NCBI Taxonomy" id="5025"/>
    <lineage>
        <taxon>Eukaryota</taxon>
        <taxon>Fungi</taxon>
        <taxon>Dikarya</taxon>
        <taxon>Ascomycota</taxon>
        <taxon>Pezizomycotina</taxon>
        <taxon>Dothideomycetes</taxon>
        <taxon>Pleosporomycetidae</taxon>
        <taxon>Venturiales</taxon>
        <taxon>Venturiaceae</taxon>
        <taxon>Venturia</taxon>
    </lineage>
</organism>
<proteinExistence type="predicted"/>
<accession>A0A8H3V6L6</accession>
<comment type="caution">
    <text evidence="2">The sequence shown here is derived from an EMBL/GenBank/DDBJ whole genome shotgun (WGS) entry which is preliminary data.</text>
</comment>
<dbReference type="EMBL" id="WNWR01000349">
    <property type="protein sequence ID" value="KAE9982012.1"/>
    <property type="molecule type" value="Genomic_DNA"/>
</dbReference>
<dbReference type="Proteomes" id="UP000490939">
    <property type="component" value="Unassembled WGS sequence"/>
</dbReference>
<dbReference type="AlphaFoldDB" id="A0A8H3V6L6"/>
<evidence type="ECO:0000313" key="2">
    <source>
        <dbReference type="EMBL" id="KAE9982012.1"/>
    </source>
</evidence>